<proteinExistence type="predicted"/>
<evidence type="ECO:0000313" key="2">
    <source>
        <dbReference type="Proteomes" id="UP000275076"/>
    </source>
</evidence>
<dbReference type="PANTHER" id="PTHR37946">
    <property type="entry name" value="SLL1969 PROTEIN"/>
    <property type="match status" value="1"/>
</dbReference>
<organism evidence="1 2">
    <name type="scientific">Salibacterium salarium</name>
    <dbReference type="NCBI Taxonomy" id="284579"/>
    <lineage>
        <taxon>Bacteria</taxon>
        <taxon>Bacillati</taxon>
        <taxon>Bacillota</taxon>
        <taxon>Bacilli</taxon>
        <taxon>Bacillales</taxon>
        <taxon>Bacillaceae</taxon>
    </lineage>
</organism>
<dbReference type="GO" id="GO:0016787">
    <property type="term" value="F:hydrolase activity"/>
    <property type="evidence" value="ECO:0007669"/>
    <property type="project" value="UniProtKB-KW"/>
</dbReference>
<dbReference type="InterPro" id="IPR010315">
    <property type="entry name" value="DUF915_hydro-like"/>
</dbReference>
<gene>
    <name evidence="1" type="ORF">D7Z54_16030</name>
</gene>
<protein>
    <submittedName>
        <fullName evidence="1">Alpha/beta fold hydrolase</fullName>
    </submittedName>
</protein>
<dbReference type="PANTHER" id="PTHR37946:SF1">
    <property type="entry name" value="SLL1969 PROTEIN"/>
    <property type="match status" value="1"/>
</dbReference>
<accession>A0A3R9PJX4</accession>
<dbReference type="Gene3D" id="3.40.50.1820">
    <property type="entry name" value="alpha/beta hydrolase"/>
    <property type="match status" value="1"/>
</dbReference>
<keyword evidence="2" id="KW-1185">Reference proteome</keyword>
<comment type="caution">
    <text evidence="1">The sequence shown here is derived from an EMBL/GenBank/DDBJ whole genome shotgun (WGS) entry which is preliminary data.</text>
</comment>
<evidence type="ECO:0000313" key="1">
    <source>
        <dbReference type="EMBL" id="RSL32399.1"/>
    </source>
</evidence>
<dbReference type="InterPro" id="IPR029058">
    <property type="entry name" value="AB_hydrolase_fold"/>
</dbReference>
<keyword evidence="1" id="KW-0378">Hydrolase</keyword>
<dbReference type="Proteomes" id="UP000275076">
    <property type="component" value="Unassembled WGS sequence"/>
</dbReference>
<dbReference type="SUPFAM" id="SSF53474">
    <property type="entry name" value="alpha/beta-Hydrolases"/>
    <property type="match status" value="1"/>
</dbReference>
<dbReference type="EMBL" id="RBVX01000015">
    <property type="protein sequence ID" value="RSL32399.1"/>
    <property type="molecule type" value="Genomic_DNA"/>
</dbReference>
<dbReference type="OrthoDB" id="503948at2"/>
<reference evidence="1 2" key="1">
    <citation type="submission" date="2018-10" db="EMBL/GenBank/DDBJ databases">
        <title>Draft genome sequence of Bacillus salarius IM0101, isolated from a hypersaline soil in Inner Mongolia, China.</title>
        <authorList>
            <person name="Yamprayoonswat W."/>
            <person name="Boonvisut S."/>
            <person name="Jumpathong W."/>
            <person name="Sittihan S."/>
            <person name="Ruangsuj P."/>
            <person name="Wanthongcharoen S."/>
            <person name="Thongpramul N."/>
            <person name="Pimmason S."/>
            <person name="Yu B."/>
            <person name="Yasawong M."/>
        </authorList>
    </citation>
    <scope>NUCLEOTIDE SEQUENCE [LARGE SCALE GENOMIC DNA]</scope>
    <source>
        <strain evidence="1 2">IM0101</strain>
    </source>
</reference>
<dbReference type="AlphaFoldDB" id="A0A3R9PJX4"/>
<sequence>MAVYQTEKILSFKLFRNNRASLDNQTLWLQKIMTTLRKTYDIKQVNLVGHSMGGLTTTNYLLNNHAGSYPEVQKLVVMGSPFKGIKDKNYFFNNYGEATHDLKPESRSLQLMIHNNHNFNEHINVLAIAGVIPNQKSDGLVHVSSALGIKDIVPSSVYHEKIIKDTKATHSGLHEHPRVDQEIAEFLWNVQKNS</sequence>
<dbReference type="Pfam" id="PF06028">
    <property type="entry name" value="DUF915"/>
    <property type="match status" value="1"/>
</dbReference>
<name>A0A3R9PJX4_9BACI</name>